<keyword evidence="3" id="KW-1185">Reference proteome</keyword>
<dbReference type="PANTHER" id="PTHR38049:SF2">
    <property type="entry name" value="RICIN B LECTIN DOMAIN-CONTAINING PROTEIN"/>
    <property type="match status" value="1"/>
</dbReference>
<dbReference type="Proteomes" id="UP000094819">
    <property type="component" value="Unassembled WGS sequence"/>
</dbReference>
<feature type="region of interest" description="Disordered" evidence="1">
    <location>
        <begin position="236"/>
        <end position="261"/>
    </location>
</feature>
<comment type="caution">
    <text evidence="2">The sequence shown here is derived from an EMBL/GenBank/DDBJ whole genome shotgun (WGS) entry which is preliminary data.</text>
</comment>
<sequence>MVLDIITATTLCPAIIATKLSIEGGTRRNWRDGNKSLHLEVFVKFQGVGRYKRKFEGARVVLMGGKLYIEHADSHFDPGSIQPLLGRFQPSREHQDVWDKTGHKGDLFTSPAPTSSSSSSSPSLTTSTSPDDAPSCVYVDHNTHELKYGSPSLSSTHLPGPWSTTDVQKWLLFEGWEGWVVVQEDEERDLWALYFDRSDDGLTGEGKVGDVERGRGRGEGRRMLYVRLVRREPARTFGKQREDEEEGRRREAEMEDDRSCL</sequence>
<evidence type="ECO:0000256" key="1">
    <source>
        <dbReference type="SAM" id="MobiDB-lite"/>
    </source>
</evidence>
<dbReference type="GeneID" id="30197479"/>
<dbReference type="PANTHER" id="PTHR38049">
    <property type="entry name" value="RICIN B LECTIN DOMAIN-CONTAINING PROTEIN"/>
    <property type="match status" value="1"/>
</dbReference>
<evidence type="ECO:0000313" key="3">
    <source>
        <dbReference type="Proteomes" id="UP000094819"/>
    </source>
</evidence>
<dbReference type="EMBL" id="AWGH01000063">
    <property type="protein sequence ID" value="ODN73644.1"/>
    <property type="molecule type" value="Genomic_DNA"/>
</dbReference>
<dbReference type="AlphaFoldDB" id="A0A1E3HBF8"/>
<feature type="compositionally biased region" description="Basic and acidic residues" evidence="1">
    <location>
        <begin position="95"/>
        <end position="106"/>
    </location>
</feature>
<feature type="region of interest" description="Disordered" evidence="1">
    <location>
        <begin position="95"/>
        <end position="136"/>
    </location>
</feature>
<dbReference type="RefSeq" id="XP_019027785.1">
    <property type="nucleotide sequence ID" value="XM_019180236.1"/>
</dbReference>
<proteinExistence type="predicted"/>
<accession>A0A1E3HBF8</accession>
<protein>
    <submittedName>
        <fullName evidence="2">Uncharacterized protein</fullName>
    </submittedName>
</protein>
<name>A0A1E3HBF8_9TREE</name>
<dbReference type="OrthoDB" id="3928002at2759"/>
<reference evidence="2 3" key="1">
    <citation type="submission" date="2016-06" db="EMBL/GenBank/DDBJ databases">
        <title>Evolution of pathogenesis and genome organization in the Tremellales.</title>
        <authorList>
            <person name="Cuomo C."/>
            <person name="Litvintseva A."/>
            <person name="Heitman J."/>
            <person name="Chen Y."/>
            <person name="Sun S."/>
            <person name="Springer D."/>
            <person name="Dromer F."/>
            <person name="Young S."/>
            <person name="Zeng Q."/>
            <person name="Chapman S."/>
            <person name="Gujja S."/>
            <person name="Saif S."/>
            <person name="Birren B."/>
        </authorList>
    </citation>
    <scope>NUCLEOTIDE SEQUENCE [LARGE SCALE GENOMIC DNA]</scope>
    <source>
        <strain evidence="2 3">CBS 7118</strain>
    </source>
</reference>
<feature type="compositionally biased region" description="Low complexity" evidence="1">
    <location>
        <begin position="109"/>
        <end position="135"/>
    </location>
</feature>
<evidence type="ECO:0000313" key="2">
    <source>
        <dbReference type="EMBL" id="ODN73644.1"/>
    </source>
</evidence>
<organism evidence="2 3">
    <name type="scientific">Cryptococcus wingfieldii CBS 7118</name>
    <dbReference type="NCBI Taxonomy" id="1295528"/>
    <lineage>
        <taxon>Eukaryota</taxon>
        <taxon>Fungi</taxon>
        <taxon>Dikarya</taxon>
        <taxon>Basidiomycota</taxon>
        <taxon>Agaricomycotina</taxon>
        <taxon>Tremellomycetes</taxon>
        <taxon>Tremellales</taxon>
        <taxon>Cryptococcaceae</taxon>
        <taxon>Cryptococcus</taxon>
    </lineage>
</organism>
<gene>
    <name evidence="2" type="ORF">L198_08269</name>
</gene>